<reference evidence="1" key="1">
    <citation type="submission" date="2023-12" db="EMBL/GenBank/DDBJ databases">
        <title>Genome assembly of Anisodus tanguticus.</title>
        <authorList>
            <person name="Wang Y.-J."/>
        </authorList>
    </citation>
    <scope>NUCLEOTIDE SEQUENCE</scope>
    <source>
        <strain evidence="1">KB-2021</strain>
        <tissue evidence="1">Leaf</tissue>
    </source>
</reference>
<dbReference type="AlphaFoldDB" id="A0AAE1V0N2"/>
<name>A0AAE1V0N2_9SOLA</name>
<accession>A0AAE1V0N2</accession>
<gene>
    <name evidence="1" type="ORF">RND71_032640</name>
</gene>
<dbReference type="Proteomes" id="UP001291623">
    <property type="component" value="Unassembled WGS sequence"/>
</dbReference>
<evidence type="ECO:0000313" key="2">
    <source>
        <dbReference type="Proteomes" id="UP001291623"/>
    </source>
</evidence>
<evidence type="ECO:0000313" key="1">
    <source>
        <dbReference type="EMBL" id="KAK4346301.1"/>
    </source>
</evidence>
<dbReference type="EMBL" id="JAVYJV010000018">
    <property type="protein sequence ID" value="KAK4346301.1"/>
    <property type="molecule type" value="Genomic_DNA"/>
</dbReference>
<keyword evidence="2" id="KW-1185">Reference proteome</keyword>
<proteinExistence type="predicted"/>
<sequence length="75" mass="8301">MLKGEMLFLRHSFRQGNQVAHVLSGDALKMSNSTIVHRFVIPPPYILCHLSSDLSSTSLAAKKLDAHVCVFSQYG</sequence>
<organism evidence="1 2">
    <name type="scientific">Anisodus tanguticus</name>
    <dbReference type="NCBI Taxonomy" id="243964"/>
    <lineage>
        <taxon>Eukaryota</taxon>
        <taxon>Viridiplantae</taxon>
        <taxon>Streptophyta</taxon>
        <taxon>Embryophyta</taxon>
        <taxon>Tracheophyta</taxon>
        <taxon>Spermatophyta</taxon>
        <taxon>Magnoliopsida</taxon>
        <taxon>eudicotyledons</taxon>
        <taxon>Gunneridae</taxon>
        <taxon>Pentapetalae</taxon>
        <taxon>asterids</taxon>
        <taxon>lamiids</taxon>
        <taxon>Solanales</taxon>
        <taxon>Solanaceae</taxon>
        <taxon>Solanoideae</taxon>
        <taxon>Hyoscyameae</taxon>
        <taxon>Anisodus</taxon>
    </lineage>
</organism>
<comment type="caution">
    <text evidence="1">The sequence shown here is derived from an EMBL/GenBank/DDBJ whole genome shotgun (WGS) entry which is preliminary data.</text>
</comment>
<protein>
    <submittedName>
        <fullName evidence="1">Uncharacterized protein</fullName>
    </submittedName>
</protein>